<feature type="transmembrane region" description="Helical" evidence="1">
    <location>
        <begin position="104"/>
        <end position="122"/>
    </location>
</feature>
<feature type="transmembrane region" description="Helical" evidence="1">
    <location>
        <begin position="38"/>
        <end position="60"/>
    </location>
</feature>
<proteinExistence type="predicted"/>
<keyword evidence="1" id="KW-0472">Membrane</keyword>
<keyword evidence="1" id="KW-0812">Transmembrane</keyword>
<name>A0A381URM4_9ZZZZ</name>
<feature type="transmembrane region" description="Helical" evidence="1">
    <location>
        <begin position="167"/>
        <end position="190"/>
    </location>
</feature>
<accession>A0A381URM4</accession>
<feature type="transmembrane region" description="Helical" evidence="1">
    <location>
        <begin position="81"/>
        <end position="98"/>
    </location>
</feature>
<dbReference type="Gene3D" id="1.20.1250.20">
    <property type="entry name" value="MFS general substrate transporter like domains"/>
    <property type="match status" value="1"/>
</dbReference>
<protein>
    <submittedName>
        <fullName evidence="2">Uncharacterized protein</fullName>
    </submittedName>
</protein>
<gene>
    <name evidence="2" type="ORF">METZ01_LOCUS82327</name>
</gene>
<feature type="transmembrane region" description="Helical" evidence="1">
    <location>
        <begin position="134"/>
        <end position="155"/>
    </location>
</feature>
<organism evidence="2">
    <name type="scientific">marine metagenome</name>
    <dbReference type="NCBI Taxonomy" id="408172"/>
    <lineage>
        <taxon>unclassified sequences</taxon>
        <taxon>metagenomes</taxon>
        <taxon>ecological metagenomes</taxon>
    </lineage>
</organism>
<feature type="transmembrane region" description="Helical" evidence="1">
    <location>
        <begin position="305"/>
        <end position="323"/>
    </location>
</feature>
<keyword evidence="1" id="KW-1133">Transmembrane helix</keyword>
<feature type="transmembrane region" description="Helical" evidence="1">
    <location>
        <begin position="238"/>
        <end position="262"/>
    </location>
</feature>
<sequence>MFYKKRIFWIIALISGLSIQFNWLSQATLLAEISKFEAISRIVLGPIMVWFVMKGLDYLINILVSNVESLNHELFQEMYPKGYWVFTITVLGMFGVRFPPTNVIIILFLFSIWVVWSLYQSVEKKYQEIFFSSNEWLVFLFFFSGFSALIYQVVWQRMLFTFFGVNIESVTLIVIIFMFGLGVGALIGGLVSKMFLNHLPKIFLFVEIGIGVFGVFSGMLIDWIGVETTNYSQLEMILTVYTFLAFPTLCMGMTLPILVEYLERNMKNVGKSVGTLYSINTFGSAVACIITAEIFFVFFGQTISLWIAAFFNFLIGYLVYLFTQSHLNSTA</sequence>
<dbReference type="AlphaFoldDB" id="A0A381URM4"/>
<feature type="transmembrane region" description="Helical" evidence="1">
    <location>
        <begin position="202"/>
        <end position="226"/>
    </location>
</feature>
<dbReference type="EMBL" id="UINC01006761">
    <property type="protein sequence ID" value="SVA29473.1"/>
    <property type="molecule type" value="Genomic_DNA"/>
</dbReference>
<feature type="transmembrane region" description="Helical" evidence="1">
    <location>
        <begin position="274"/>
        <end position="299"/>
    </location>
</feature>
<evidence type="ECO:0000313" key="2">
    <source>
        <dbReference type="EMBL" id="SVA29473.1"/>
    </source>
</evidence>
<evidence type="ECO:0000256" key="1">
    <source>
        <dbReference type="SAM" id="Phobius"/>
    </source>
</evidence>
<feature type="transmembrane region" description="Helical" evidence="1">
    <location>
        <begin position="7"/>
        <end position="26"/>
    </location>
</feature>
<reference evidence="2" key="1">
    <citation type="submission" date="2018-05" db="EMBL/GenBank/DDBJ databases">
        <authorList>
            <person name="Lanie J.A."/>
            <person name="Ng W.-L."/>
            <person name="Kazmierczak K.M."/>
            <person name="Andrzejewski T.M."/>
            <person name="Davidsen T.M."/>
            <person name="Wayne K.J."/>
            <person name="Tettelin H."/>
            <person name="Glass J.I."/>
            <person name="Rusch D."/>
            <person name="Podicherti R."/>
            <person name="Tsui H.-C.T."/>
            <person name="Winkler M.E."/>
        </authorList>
    </citation>
    <scope>NUCLEOTIDE SEQUENCE</scope>
</reference>
<dbReference type="InterPro" id="IPR036259">
    <property type="entry name" value="MFS_trans_sf"/>
</dbReference>